<dbReference type="EMBL" id="GBRH01193088">
    <property type="protein sequence ID" value="JAE04808.1"/>
    <property type="molecule type" value="Transcribed_RNA"/>
</dbReference>
<reference evidence="1" key="2">
    <citation type="journal article" date="2015" name="Data Brief">
        <title>Shoot transcriptome of the giant reed, Arundo donax.</title>
        <authorList>
            <person name="Barrero R.A."/>
            <person name="Guerrero F.D."/>
            <person name="Moolhuijzen P."/>
            <person name="Goolsby J.A."/>
            <person name="Tidwell J."/>
            <person name="Bellgard S.E."/>
            <person name="Bellgard M.I."/>
        </authorList>
    </citation>
    <scope>NUCLEOTIDE SEQUENCE</scope>
    <source>
        <tissue evidence="1">Shoot tissue taken approximately 20 cm above the soil surface</tissue>
    </source>
</reference>
<protein>
    <submittedName>
        <fullName evidence="1">Uncharacterized protein</fullName>
    </submittedName>
</protein>
<accession>A0A0A9F959</accession>
<sequence>MRTQIASEFTPFLQPVISNLYRRWSMILI</sequence>
<name>A0A0A9F959_ARUDO</name>
<reference evidence="1" key="1">
    <citation type="submission" date="2014-09" db="EMBL/GenBank/DDBJ databases">
        <authorList>
            <person name="Magalhaes I.L.F."/>
            <person name="Oliveira U."/>
            <person name="Santos F.R."/>
            <person name="Vidigal T.H.D.A."/>
            <person name="Brescovit A.D."/>
            <person name="Santos A.J."/>
        </authorList>
    </citation>
    <scope>NUCLEOTIDE SEQUENCE</scope>
    <source>
        <tissue evidence="1">Shoot tissue taken approximately 20 cm above the soil surface</tissue>
    </source>
</reference>
<proteinExistence type="predicted"/>
<evidence type="ECO:0000313" key="1">
    <source>
        <dbReference type="EMBL" id="JAE04808.1"/>
    </source>
</evidence>
<organism evidence="1">
    <name type="scientific">Arundo donax</name>
    <name type="common">Giant reed</name>
    <name type="synonym">Donax arundinaceus</name>
    <dbReference type="NCBI Taxonomy" id="35708"/>
    <lineage>
        <taxon>Eukaryota</taxon>
        <taxon>Viridiplantae</taxon>
        <taxon>Streptophyta</taxon>
        <taxon>Embryophyta</taxon>
        <taxon>Tracheophyta</taxon>
        <taxon>Spermatophyta</taxon>
        <taxon>Magnoliopsida</taxon>
        <taxon>Liliopsida</taxon>
        <taxon>Poales</taxon>
        <taxon>Poaceae</taxon>
        <taxon>PACMAD clade</taxon>
        <taxon>Arundinoideae</taxon>
        <taxon>Arundineae</taxon>
        <taxon>Arundo</taxon>
    </lineage>
</organism>
<dbReference type="AlphaFoldDB" id="A0A0A9F959"/>